<dbReference type="InterPro" id="IPR023213">
    <property type="entry name" value="CAT-like_dom_sf"/>
</dbReference>
<evidence type="ECO:0000256" key="2">
    <source>
        <dbReference type="ARBA" id="ARBA00022679"/>
    </source>
</evidence>
<keyword evidence="7" id="KW-1185">Reference proteome</keyword>
<dbReference type="PROSITE" id="PS00439">
    <property type="entry name" value="ACYLTRANSF_C_1"/>
    <property type="match status" value="1"/>
</dbReference>
<evidence type="ECO:0000259" key="5">
    <source>
        <dbReference type="Pfam" id="PF00755"/>
    </source>
</evidence>
<dbReference type="PANTHER" id="PTHR22589:SF107">
    <property type="entry name" value="CHOLINE_CARNITINE ACYLTRANSFERASE DOMAIN-CONTAINING PROTEIN"/>
    <property type="match status" value="1"/>
</dbReference>
<dbReference type="AlphaFoldDB" id="A0AAJ5YZW5"/>
<dbReference type="InterPro" id="IPR000542">
    <property type="entry name" value="Carn_acyl_trans"/>
</dbReference>
<dbReference type="SUPFAM" id="SSF52777">
    <property type="entry name" value="CoA-dependent acyltransferases"/>
    <property type="match status" value="2"/>
</dbReference>
<dbReference type="EC" id="2.3.1.7" evidence="6"/>
<dbReference type="GO" id="GO:0004092">
    <property type="term" value="F:carnitine O-acetyltransferase activity"/>
    <property type="evidence" value="ECO:0007669"/>
    <property type="project" value="UniProtKB-EC"/>
</dbReference>
<evidence type="ECO:0000313" key="7">
    <source>
        <dbReference type="Proteomes" id="UP001217582"/>
    </source>
</evidence>
<feature type="active site" description="Proton acceptor" evidence="4">
    <location>
        <position position="372"/>
    </location>
</feature>
<dbReference type="Pfam" id="PF00755">
    <property type="entry name" value="Carn_acyltransf"/>
    <property type="match status" value="1"/>
</dbReference>
<accession>A0AAJ5YZW5</accession>
<organism evidence="6 7">
    <name type="scientific">Malassezia arunalokei</name>
    <dbReference type="NCBI Taxonomy" id="1514897"/>
    <lineage>
        <taxon>Eukaryota</taxon>
        <taxon>Fungi</taxon>
        <taxon>Dikarya</taxon>
        <taxon>Basidiomycota</taxon>
        <taxon>Ustilaginomycotina</taxon>
        <taxon>Malasseziomycetes</taxon>
        <taxon>Malasseziales</taxon>
        <taxon>Malasseziaceae</taxon>
        <taxon>Malassezia</taxon>
    </lineage>
</organism>
<dbReference type="EMBL" id="CP119916">
    <property type="protein sequence ID" value="WFD14328.1"/>
    <property type="molecule type" value="Genomic_DNA"/>
</dbReference>
<proteinExistence type="inferred from homology"/>
<sequence length="672" mass="74925">MPTMLARISPSTFQLQETLPRLPVPRLQDTLERYLRSLEPVLRQKEVLGELPSGTTAQSELQKRREWAQELISSGVGPRLNERLVDLDQTTENNWFDDSFWLSKAYHEWRVPLLVNSNWWNMFMPDPSMPAELSERVDAAAYTPDAIHRQNWDGSEYGLRRAAWITYRATLYKIAIDKQTIKPDRSRIGAFCMYQYSRMFGVTRIPNIPADHNTSTDSTAASRHITVLVRDNVYELPVINEHGEIYPLATIEQALRDMVADAQKSEGDGIPVMTCDDRDTWTRAREHLLSVSPQNRLSLQSVQKSLFVLSLDCNNLGAPEGAKPLVGSEPSYSAAMAINTAGAGRLGHNRWFDKAISFVVEPTGRASLTGEHSPVDALIPSFLSETVLDDPMPPVGEPLPERAEGVSLLAESPKWSKLAWQLDDRVRASIEHAENTAKAITSDSDIGMLWFSEYGADWIKKVARQAPDAYIQMALQLAYASVHGRQTATYETASTRLFRHGRTDVIRSFSNEAFNFVQGVQAKKPATELYKLLSEATSSHTRQTRDHSFGKGIDRHMMGLRLVYRAEDDGEVPKLFSDPLLVESASWKLSTSGLSAGDKFVGTGFGSGFPDGFGVNYLAGSQTLKFGIESKRSNPACSDGHPVHMYKQSIAHALRTMRTIVEQGAPPPEAKL</sequence>
<evidence type="ECO:0000256" key="3">
    <source>
        <dbReference type="ARBA" id="ARBA00023315"/>
    </source>
</evidence>
<feature type="domain" description="Choline/carnitine acyltransferase" evidence="5">
    <location>
        <begin position="22"/>
        <end position="635"/>
    </location>
</feature>
<name>A0AAJ5YZW5_9BASI</name>
<gene>
    <name evidence="6" type="ORF">MARU1_000329</name>
</gene>
<keyword evidence="3 6" id="KW-0012">Acyltransferase</keyword>
<keyword evidence="2 6" id="KW-0808">Transferase</keyword>
<comment type="similarity">
    <text evidence="1">Belongs to the carnitine/choline acetyltransferase family.</text>
</comment>
<dbReference type="PANTHER" id="PTHR22589">
    <property type="entry name" value="CARNITINE O-ACYLTRANSFERASE"/>
    <property type="match status" value="1"/>
</dbReference>
<dbReference type="InterPro" id="IPR039551">
    <property type="entry name" value="Cho/carn_acyl_trans"/>
</dbReference>
<evidence type="ECO:0000256" key="1">
    <source>
        <dbReference type="ARBA" id="ARBA00005232"/>
    </source>
</evidence>
<dbReference type="Gene3D" id="3.30.559.70">
    <property type="entry name" value="Choline/Carnitine o-acyltransferase, domain 2"/>
    <property type="match status" value="1"/>
</dbReference>
<reference evidence="6 7" key="1">
    <citation type="submission" date="2023-03" db="EMBL/GenBank/DDBJ databases">
        <title>Mating type loci evolution in Malassezia.</title>
        <authorList>
            <person name="Coelho M.A."/>
        </authorList>
    </citation>
    <scope>NUCLEOTIDE SEQUENCE [LARGE SCALE GENOMIC DNA]</scope>
    <source>
        <strain evidence="6 7">CBS 13387</strain>
    </source>
</reference>
<protein>
    <submittedName>
        <fullName evidence="6">Carnitine O-acetyltransferase</fullName>
        <ecNumber evidence="6">2.3.1.7</ecNumber>
    </submittedName>
</protein>
<dbReference type="InterPro" id="IPR042231">
    <property type="entry name" value="Cho/carn_acyl_trans_2"/>
</dbReference>
<evidence type="ECO:0000313" key="6">
    <source>
        <dbReference type="EMBL" id="WFD14328.1"/>
    </source>
</evidence>
<dbReference type="Gene3D" id="3.30.559.10">
    <property type="entry name" value="Chloramphenicol acetyltransferase-like domain"/>
    <property type="match status" value="1"/>
</dbReference>
<evidence type="ECO:0000256" key="4">
    <source>
        <dbReference type="PIRSR" id="PIRSR600542-1"/>
    </source>
</evidence>
<dbReference type="Proteomes" id="UP001217582">
    <property type="component" value="Chromosome 1"/>
</dbReference>